<dbReference type="STRING" id="150374.A0A0M8N850"/>
<name>A0A0M8N850_ESCWE</name>
<proteinExistence type="predicted"/>
<dbReference type="Proteomes" id="UP000053831">
    <property type="component" value="Unassembled WGS sequence"/>
</dbReference>
<dbReference type="GO" id="GO:0006457">
    <property type="term" value="P:protein folding"/>
    <property type="evidence" value="ECO:0007669"/>
    <property type="project" value="TreeGrafter"/>
</dbReference>
<gene>
    <name evidence="1" type="ORF">ESCO_001866</name>
</gene>
<dbReference type="GO" id="GO:0051879">
    <property type="term" value="F:Hsp90 protein binding"/>
    <property type="evidence" value="ECO:0007669"/>
    <property type="project" value="TreeGrafter"/>
</dbReference>
<dbReference type="SUPFAM" id="SSF48452">
    <property type="entry name" value="TPR-like"/>
    <property type="match status" value="1"/>
</dbReference>
<comment type="caution">
    <text evidence="1">The sequence shown here is derived from an EMBL/GenBank/DDBJ whole genome shotgun (WGS) entry which is preliminary data.</text>
</comment>
<dbReference type="Gene3D" id="1.25.40.10">
    <property type="entry name" value="Tetratricopeptide repeat domain"/>
    <property type="match status" value="1"/>
</dbReference>
<dbReference type="PANTHER" id="PTHR46035">
    <property type="entry name" value="TETRATRICOPEPTIDE REPEAT PROTEIN 4"/>
    <property type="match status" value="1"/>
</dbReference>
<keyword evidence="2" id="KW-1185">Reference proteome</keyword>
<dbReference type="AlphaFoldDB" id="A0A0M8N850"/>
<dbReference type="PANTHER" id="PTHR46035:SF3">
    <property type="entry name" value="TRANSLOCATION PROTEIN SEC72"/>
    <property type="match status" value="1"/>
</dbReference>
<organism evidence="1 2">
    <name type="scientific">Escovopsis weberi</name>
    <dbReference type="NCBI Taxonomy" id="150374"/>
    <lineage>
        <taxon>Eukaryota</taxon>
        <taxon>Fungi</taxon>
        <taxon>Dikarya</taxon>
        <taxon>Ascomycota</taxon>
        <taxon>Pezizomycotina</taxon>
        <taxon>Sordariomycetes</taxon>
        <taxon>Hypocreomycetidae</taxon>
        <taxon>Hypocreales</taxon>
        <taxon>Hypocreaceae</taxon>
        <taxon>Escovopsis</taxon>
    </lineage>
</organism>
<accession>A0A0M8N850</accession>
<evidence type="ECO:0000313" key="1">
    <source>
        <dbReference type="EMBL" id="KOS21941.1"/>
    </source>
</evidence>
<evidence type="ECO:0000313" key="2">
    <source>
        <dbReference type="Proteomes" id="UP000053831"/>
    </source>
</evidence>
<reference evidence="1 2" key="1">
    <citation type="submission" date="2015-07" db="EMBL/GenBank/DDBJ databases">
        <title>The genome of the fungus Escovopsis weberi, a specialized disease agent of ant agriculture.</title>
        <authorList>
            <person name="de Man T.J."/>
            <person name="Stajich J.E."/>
            <person name="Kubicek C.P."/>
            <person name="Chenthamara K."/>
            <person name="Atanasova L."/>
            <person name="Druzhinina I.S."/>
            <person name="Birnbaum S."/>
            <person name="Barribeau S.M."/>
            <person name="Teiling C."/>
            <person name="Suen G."/>
            <person name="Currie C."/>
            <person name="Gerardo N.M."/>
        </authorList>
    </citation>
    <scope>NUCLEOTIDE SEQUENCE [LARGE SCALE GENOMIC DNA]</scope>
</reference>
<dbReference type="GO" id="GO:0030544">
    <property type="term" value="F:Hsp70 protein binding"/>
    <property type="evidence" value="ECO:0007669"/>
    <property type="project" value="TreeGrafter"/>
</dbReference>
<dbReference type="GO" id="GO:0005829">
    <property type="term" value="C:cytosol"/>
    <property type="evidence" value="ECO:0007669"/>
    <property type="project" value="TreeGrafter"/>
</dbReference>
<dbReference type="OrthoDB" id="433738at2759"/>
<sequence length="210" mass="23342">MADLDHFDMLAIHMDPQSKAIQSSSSSRALAAELEALNALHRAILNIEVPPGAIPLVPPPPIPVNPKRTANISRLRDQGNQEYKKQRYGEAARLYTQGIGMALGRPLWEPSALVREEVSALLSNRAAAHIAVQNWPEGCVDAEASVEARRVGNAKGWWRRGRCLLEMGRLEEAREWVKRGLETEAEEGELVKVLKEIEDAIENKKGKKDE</sequence>
<dbReference type="GO" id="GO:0005634">
    <property type="term" value="C:nucleus"/>
    <property type="evidence" value="ECO:0007669"/>
    <property type="project" value="TreeGrafter"/>
</dbReference>
<protein>
    <submittedName>
        <fullName evidence="1">Translocation protein sec72</fullName>
    </submittedName>
</protein>
<dbReference type="InterPro" id="IPR011990">
    <property type="entry name" value="TPR-like_helical_dom_sf"/>
</dbReference>
<dbReference type="EMBL" id="LGSR01000006">
    <property type="protein sequence ID" value="KOS21941.1"/>
    <property type="molecule type" value="Genomic_DNA"/>
</dbReference>